<feature type="compositionally biased region" description="Polar residues" evidence="1">
    <location>
        <begin position="879"/>
        <end position="891"/>
    </location>
</feature>
<feature type="compositionally biased region" description="Low complexity" evidence="1">
    <location>
        <begin position="723"/>
        <end position="735"/>
    </location>
</feature>
<feature type="region of interest" description="Disordered" evidence="1">
    <location>
        <begin position="1"/>
        <end position="57"/>
    </location>
</feature>
<feature type="compositionally biased region" description="Low complexity" evidence="1">
    <location>
        <begin position="852"/>
        <end position="874"/>
    </location>
</feature>
<reference evidence="2 3" key="1">
    <citation type="journal article" date="2014" name="BMC Genomics">
        <title>Comparative genomics of the major fungal agents of human and animal Sporotrichosis: Sporothrix schenckii and Sporothrix brasiliensis.</title>
        <authorList>
            <person name="Teixeira M.M."/>
            <person name="de Almeida L.G."/>
            <person name="Kubitschek-Barreira P."/>
            <person name="Alves F.L."/>
            <person name="Kioshima E.S."/>
            <person name="Abadio A.K."/>
            <person name="Fernandes L."/>
            <person name="Derengowski L.S."/>
            <person name="Ferreira K.S."/>
            <person name="Souza R.C."/>
            <person name="Ruiz J.C."/>
            <person name="de Andrade N.C."/>
            <person name="Paes H.C."/>
            <person name="Nicola A.M."/>
            <person name="Albuquerque P."/>
            <person name="Gerber A.L."/>
            <person name="Martins V.P."/>
            <person name="Peconick L.D."/>
            <person name="Neto A.V."/>
            <person name="Chaucanez C.B."/>
            <person name="Silva P.A."/>
            <person name="Cunha O.L."/>
            <person name="de Oliveira F.F."/>
            <person name="dos Santos T.C."/>
            <person name="Barros A.L."/>
            <person name="Soares M.A."/>
            <person name="de Oliveira L.M."/>
            <person name="Marini M.M."/>
            <person name="Villalobos-Duno H."/>
            <person name="Cunha M.M."/>
            <person name="de Hoog S."/>
            <person name="da Silveira J.F."/>
            <person name="Henrissat B."/>
            <person name="Nino-Vega G.A."/>
            <person name="Cisalpino P.S."/>
            <person name="Mora-Montes H.M."/>
            <person name="Almeida S.R."/>
            <person name="Stajich J.E."/>
            <person name="Lopes-Bezerra L.M."/>
            <person name="Vasconcelos A.T."/>
            <person name="Felipe M.S."/>
        </authorList>
    </citation>
    <scope>NUCLEOTIDE SEQUENCE [LARGE SCALE GENOMIC DNA]</scope>
    <source>
        <strain evidence="2 3">1099-18</strain>
    </source>
</reference>
<proteinExistence type="predicted"/>
<feature type="compositionally biased region" description="Basic residues" evidence="1">
    <location>
        <begin position="410"/>
        <end position="427"/>
    </location>
</feature>
<dbReference type="OrthoDB" id="5404004at2759"/>
<evidence type="ECO:0000313" key="2">
    <source>
        <dbReference type="EMBL" id="KJR80518.1"/>
    </source>
</evidence>
<dbReference type="VEuPathDB" id="FungiDB:SPSK_04893"/>
<feature type="region of interest" description="Disordered" evidence="1">
    <location>
        <begin position="90"/>
        <end position="257"/>
    </location>
</feature>
<protein>
    <submittedName>
        <fullName evidence="2">Uncharacterized protein</fullName>
    </submittedName>
</protein>
<accession>A0A0F2LSQ8</accession>
<feature type="compositionally biased region" description="Low complexity" evidence="1">
    <location>
        <begin position="90"/>
        <end position="128"/>
    </location>
</feature>
<evidence type="ECO:0000313" key="3">
    <source>
        <dbReference type="Proteomes" id="UP000033710"/>
    </source>
</evidence>
<dbReference type="EMBL" id="AXCR01000012">
    <property type="protein sequence ID" value="KJR80518.1"/>
    <property type="molecule type" value="Genomic_DNA"/>
</dbReference>
<feature type="compositionally biased region" description="Polar residues" evidence="1">
    <location>
        <begin position="776"/>
        <end position="785"/>
    </location>
</feature>
<feature type="compositionally biased region" description="Polar residues" evidence="1">
    <location>
        <begin position="756"/>
        <end position="767"/>
    </location>
</feature>
<feature type="compositionally biased region" description="Low complexity" evidence="1">
    <location>
        <begin position="1009"/>
        <end position="1025"/>
    </location>
</feature>
<feature type="compositionally biased region" description="Low complexity" evidence="1">
    <location>
        <begin position="431"/>
        <end position="443"/>
    </location>
</feature>
<feature type="compositionally biased region" description="Low complexity" evidence="1">
    <location>
        <begin position="206"/>
        <end position="216"/>
    </location>
</feature>
<feature type="region of interest" description="Disordered" evidence="1">
    <location>
        <begin position="502"/>
        <end position="554"/>
    </location>
</feature>
<feature type="region of interest" description="Disordered" evidence="1">
    <location>
        <begin position="851"/>
        <end position="900"/>
    </location>
</feature>
<feature type="region of interest" description="Disordered" evidence="1">
    <location>
        <begin position="756"/>
        <end position="788"/>
    </location>
</feature>
<feature type="compositionally biased region" description="Low complexity" evidence="1">
    <location>
        <begin position="28"/>
        <end position="46"/>
    </location>
</feature>
<reference evidence="2 3" key="2">
    <citation type="journal article" date="2015" name="Eukaryot. Cell">
        <title>Asexual propagation of a virulent clone complex in a human and feline outbreak of sporotrichosis.</title>
        <authorList>
            <person name="Teixeira Mde M."/>
            <person name="Rodrigues A.M."/>
            <person name="Tsui C.K."/>
            <person name="de Almeida L.G."/>
            <person name="Van Diepeningen A.D."/>
            <person name="van den Ende B.G."/>
            <person name="Fernandes G.F."/>
            <person name="Kano R."/>
            <person name="Hamelin R.C."/>
            <person name="Lopes-Bezerra L.M."/>
            <person name="Vasconcelos A.T."/>
            <person name="de Hoog S."/>
            <person name="de Camargo Z.P."/>
            <person name="Felipe M.S."/>
        </authorList>
    </citation>
    <scope>NUCLEOTIDE SEQUENCE [LARGE SCALE GENOMIC DNA]</scope>
    <source>
        <strain evidence="2 3">1099-18</strain>
    </source>
</reference>
<feature type="compositionally biased region" description="Low complexity" evidence="1">
    <location>
        <begin position="935"/>
        <end position="958"/>
    </location>
</feature>
<gene>
    <name evidence="2" type="ORF">SPSK_04893</name>
</gene>
<organism evidence="2 3">
    <name type="scientific">Sporothrix schenckii 1099-18</name>
    <dbReference type="NCBI Taxonomy" id="1397361"/>
    <lineage>
        <taxon>Eukaryota</taxon>
        <taxon>Fungi</taxon>
        <taxon>Dikarya</taxon>
        <taxon>Ascomycota</taxon>
        <taxon>Pezizomycotina</taxon>
        <taxon>Sordariomycetes</taxon>
        <taxon>Sordariomycetidae</taxon>
        <taxon>Ophiostomatales</taxon>
        <taxon>Ophiostomataceae</taxon>
        <taxon>Sporothrix</taxon>
    </lineage>
</organism>
<feature type="region of interest" description="Disordered" evidence="1">
    <location>
        <begin position="344"/>
        <end position="443"/>
    </location>
</feature>
<dbReference type="GeneID" id="27666930"/>
<feature type="compositionally biased region" description="Polar residues" evidence="1">
    <location>
        <begin position="998"/>
        <end position="1008"/>
    </location>
</feature>
<dbReference type="KEGG" id="ssck:SPSK_04893"/>
<feature type="compositionally biased region" description="Polar residues" evidence="1">
    <location>
        <begin position="696"/>
        <end position="716"/>
    </location>
</feature>
<dbReference type="Proteomes" id="UP000033710">
    <property type="component" value="Unassembled WGS sequence"/>
</dbReference>
<dbReference type="RefSeq" id="XP_016583194.1">
    <property type="nucleotide sequence ID" value="XM_016731653.1"/>
</dbReference>
<evidence type="ECO:0000256" key="1">
    <source>
        <dbReference type="SAM" id="MobiDB-lite"/>
    </source>
</evidence>
<comment type="caution">
    <text evidence="2">The sequence shown here is derived from an EMBL/GenBank/DDBJ whole genome shotgun (WGS) entry which is preliminary data.</text>
</comment>
<sequence length="1060" mass="111927">MLSILSRSRSLRGGGHHQHGVSKNGNDNTTGASVNASSASTNHATSQGKTHGPNAPVSLLSTMVVPSNVPAIVIPTASARNDTSVSVSASVSTSASTPPNSTSSFPSSSSSSPSSSNTGTSSISNSSSIEPGFVSRPTLQTSTVLGLVEDKNENNVNTAAFRRNEKPVPTDKVSPGSRPPSPGIDGKRECPYVNRPLPLPPPPKTPSSSANTAAANMTSRPNKTGGGNALNRPGPPAFSGSLAPPSRPDFNRRISRDDMFLGSQSKKSAAAFDRRISRDDLYLGTRPPAARSGAFHIPNRQQPSTVAELGGLDPPGAWPTRRASPESLMSGEIQIGMALGSPVNASPAEPITSFRPPQRAQADRLQRTDPATYASWQPREMAQTYDSLAAASESSSTGGNGDNIPIQRSKTTRRKLFGIFGSKRHHDPVKSTLTSTASSQSLEASDASSLVMTSAVPTSTNALPASMATERPGTRSGSKKHQPIIVQIVPEPATITNIQASNGSSPGPASFGVPAATATAAPSNKDGRGKRPFLRSKASEPAFRKASDVSNRMPMGLGNNTMANLTAASGYPPAGDSKYLMPPPMLGASPYLDVEIPEARLERYSVMFGNLLGSGPSWQPASSLLARRQATLDKLKNINDRIRQEDFERDFAAAAAADATMAINGLPSPGLQRRATSPHVTRSPAFSLFPGRPHNTDNNNTPGPALTNTTNVNSPLLSPRLRSNTTPATTRSPTRAGFHFQQPPGVAVSTSQKTAQPLSVSASQRYNKSPLRSDINGHSNPSSMLNRRGLPTKTQVMPTSVPAPAPAPVSVVHFAPTESRLILDSPTEMDYPVEQTLQPFKPVIEEPRWQMISPPSSIGSVSSSSAGSAGSATSKLLRSRTSGSPASTTSLELDVEEPDPTLKSAVEISIARQISVSRQQRQLLRPLKTNNLAVPAAQTTTTSTTPMSSSSSPSRSATLRLGRNERLQETKMSTPTLVVAPTSLDNTNVNNYKYVGENDSNGSRGWATSSASSSQQQQQQQQQQQMRYLSPRNNASANSNMQAYQLAQNRKSERVILEAV</sequence>
<name>A0A0F2LSQ8_SPOSC</name>
<dbReference type="AlphaFoldDB" id="A0A0F2LSQ8"/>
<feature type="region of interest" description="Disordered" evidence="1">
    <location>
        <begin position="927"/>
        <end position="1036"/>
    </location>
</feature>
<feature type="region of interest" description="Disordered" evidence="1">
    <location>
        <begin position="461"/>
        <end position="481"/>
    </location>
</feature>
<feature type="region of interest" description="Disordered" evidence="1">
    <location>
        <begin position="667"/>
        <end position="735"/>
    </location>
</feature>